<reference evidence="1" key="1">
    <citation type="journal article" date="2021" name="Nat. Commun.">
        <title>Genetic determinants of endophytism in the Arabidopsis root mycobiome.</title>
        <authorList>
            <person name="Mesny F."/>
            <person name="Miyauchi S."/>
            <person name="Thiergart T."/>
            <person name="Pickel B."/>
            <person name="Atanasova L."/>
            <person name="Karlsson M."/>
            <person name="Huettel B."/>
            <person name="Barry K.W."/>
            <person name="Haridas S."/>
            <person name="Chen C."/>
            <person name="Bauer D."/>
            <person name="Andreopoulos W."/>
            <person name="Pangilinan J."/>
            <person name="LaButti K."/>
            <person name="Riley R."/>
            <person name="Lipzen A."/>
            <person name="Clum A."/>
            <person name="Drula E."/>
            <person name="Henrissat B."/>
            <person name="Kohler A."/>
            <person name="Grigoriev I.V."/>
            <person name="Martin F.M."/>
            <person name="Hacquard S."/>
        </authorList>
    </citation>
    <scope>NUCLEOTIDE SEQUENCE</scope>
    <source>
        <strain evidence="1">MPI-CAGE-AT-0023</strain>
    </source>
</reference>
<proteinExistence type="predicted"/>
<dbReference type="Proteomes" id="UP000720189">
    <property type="component" value="Unassembled WGS sequence"/>
</dbReference>
<evidence type="ECO:0000313" key="2">
    <source>
        <dbReference type="Proteomes" id="UP000720189"/>
    </source>
</evidence>
<name>A0A9P9G705_FUSRE</name>
<dbReference type="OrthoDB" id="3596450at2759"/>
<sequence>MWALDRFDVICRMGNIWFSSPYENKSYTINHSGPYGVWRMVRKPASRYGILLSNWPMDYYLLPPRWPVGPIPNTSTDLRDGKDLHFDGNPSSYVTLVSLRVTCRESRYAACLHERQPRSDARKGPGQASTCATAGHHASYSLTSAGIDRTKQWKITCAPEDLVIFQLHPLESKSPSPCTKGPGAGLEEWGLGMRHVGWEYHTDWLSERRKYPSADILNFLCSCALRGAKVGNLEAIWIVNYKIKRKQWVHSKEQVNRPAMDVFKMDRYRLVEVDYKDWRHLPREEATWEEISDNPDEDATHTFLPFVNFLQDLILLLIGRQALRHRTIQVRILACESY</sequence>
<keyword evidence="2" id="KW-1185">Reference proteome</keyword>
<dbReference type="GeneID" id="70230728"/>
<dbReference type="AlphaFoldDB" id="A0A9P9G705"/>
<evidence type="ECO:0000313" key="1">
    <source>
        <dbReference type="EMBL" id="KAH7233958.1"/>
    </source>
</evidence>
<gene>
    <name evidence="1" type="ORF">BKA55DRAFT_710096</name>
</gene>
<dbReference type="RefSeq" id="XP_046044303.1">
    <property type="nucleotide sequence ID" value="XM_046200774.1"/>
</dbReference>
<comment type="caution">
    <text evidence="1">The sequence shown here is derived from an EMBL/GenBank/DDBJ whole genome shotgun (WGS) entry which is preliminary data.</text>
</comment>
<dbReference type="EMBL" id="JAGMUX010000018">
    <property type="protein sequence ID" value="KAH7233958.1"/>
    <property type="molecule type" value="Genomic_DNA"/>
</dbReference>
<accession>A0A9P9G705</accession>
<organism evidence="1 2">
    <name type="scientific">Fusarium redolens</name>
    <dbReference type="NCBI Taxonomy" id="48865"/>
    <lineage>
        <taxon>Eukaryota</taxon>
        <taxon>Fungi</taxon>
        <taxon>Dikarya</taxon>
        <taxon>Ascomycota</taxon>
        <taxon>Pezizomycotina</taxon>
        <taxon>Sordariomycetes</taxon>
        <taxon>Hypocreomycetidae</taxon>
        <taxon>Hypocreales</taxon>
        <taxon>Nectriaceae</taxon>
        <taxon>Fusarium</taxon>
        <taxon>Fusarium redolens species complex</taxon>
    </lineage>
</organism>
<protein>
    <submittedName>
        <fullName evidence="1">Uncharacterized protein</fullName>
    </submittedName>
</protein>